<evidence type="ECO:0000313" key="3">
    <source>
        <dbReference type="Proteomes" id="UP000646365"/>
    </source>
</evidence>
<proteinExistence type="predicted"/>
<accession>A0A8J2YRQ9</accession>
<reference evidence="2" key="1">
    <citation type="journal article" date="2014" name="Int. J. Syst. Evol. Microbiol.">
        <title>Complete genome sequence of Corynebacterium casei LMG S-19264T (=DSM 44701T), isolated from a smear-ripened cheese.</title>
        <authorList>
            <consortium name="US DOE Joint Genome Institute (JGI-PGF)"/>
            <person name="Walter F."/>
            <person name="Albersmeier A."/>
            <person name="Kalinowski J."/>
            <person name="Ruckert C."/>
        </authorList>
    </citation>
    <scope>NUCLEOTIDE SEQUENCE</scope>
    <source>
        <strain evidence="2">CGMCC 1.15725</strain>
    </source>
</reference>
<dbReference type="AlphaFoldDB" id="A0A8J2YRQ9"/>
<dbReference type="Proteomes" id="UP000646365">
    <property type="component" value="Unassembled WGS sequence"/>
</dbReference>
<evidence type="ECO:0000256" key="1">
    <source>
        <dbReference type="SAM" id="MobiDB-lite"/>
    </source>
</evidence>
<gene>
    <name evidence="2" type="ORF">GCM10011611_17380</name>
</gene>
<keyword evidence="3" id="KW-1185">Reference proteome</keyword>
<name>A0A8J2YRQ9_9PROT</name>
<protein>
    <submittedName>
        <fullName evidence="2">Uncharacterized protein</fullName>
    </submittedName>
</protein>
<reference evidence="2" key="2">
    <citation type="submission" date="2020-09" db="EMBL/GenBank/DDBJ databases">
        <authorList>
            <person name="Sun Q."/>
            <person name="Zhou Y."/>
        </authorList>
    </citation>
    <scope>NUCLEOTIDE SEQUENCE</scope>
    <source>
        <strain evidence="2">CGMCC 1.15725</strain>
    </source>
</reference>
<comment type="caution">
    <text evidence="2">The sequence shown here is derived from an EMBL/GenBank/DDBJ whole genome shotgun (WGS) entry which is preliminary data.</text>
</comment>
<dbReference type="EMBL" id="BMJQ01000004">
    <property type="protein sequence ID" value="GGF12295.1"/>
    <property type="molecule type" value="Genomic_DNA"/>
</dbReference>
<evidence type="ECO:0000313" key="2">
    <source>
        <dbReference type="EMBL" id="GGF12295.1"/>
    </source>
</evidence>
<feature type="region of interest" description="Disordered" evidence="1">
    <location>
        <begin position="59"/>
        <end position="105"/>
    </location>
</feature>
<sequence length="105" mass="11979">MRMLRDLSGLGEPLVERRHALDRLQRILRRDEPPDLVELEMLQRQQADVAMAAVRRVEGAAQQPDLADTAVTQGRRQRERAGDRPAGRMGNVQGRICPVPRTRYL</sequence>
<organism evidence="2 3">
    <name type="scientific">Aliidongia dinghuensis</name>
    <dbReference type="NCBI Taxonomy" id="1867774"/>
    <lineage>
        <taxon>Bacteria</taxon>
        <taxon>Pseudomonadati</taxon>
        <taxon>Pseudomonadota</taxon>
        <taxon>Alphaproteobacteria</taxon>
        <taxon>Rhodospirillales</taxon>
        <taxon>Dongiaceae</taxon>
        <taxon>Aliidongia</taxon>
    </lineage>
</organism>